<dbReference type="Proteomes" id="UP000179003">
    <property type="component" value="Unassembled WGS sequence"/>
</dbReference>
<evidence type="ECO:0008006" key="3">
    <source>
        <dbReference type="Google" id="ProtNLM"/>
    </source>
</evidence>
<gene>
    <name evidence="1" type="ORF">A2442_01525</name>
</gene>
<evidence type="ECO:0000313" key="2">
    <source>
        <dbReference type="Proteomes" id="UP000179003"/>
    </source>
</evidence>
<organism evidence="1 2">
    <name type="scientific">Candidatus Campbellbacteria bacterium RIFOXYC2_FULL_35_25</name>
    <dbReference type="NCBI Taxonomy" id="1797582"/>
    <lineage>
        <taxon>Bacteria</taxon>
        <taxon>Candidatus Campbelliibacteriota</taxon>
    </lineage>
</organism>
<proteinExistence type="predicted"/>
<accession>A0A1F5EHV9</accession>
<reference evidence="1 2" key="1">
    <citation type="journal article" date="2016" name="Nat. Commun.">
        <title>Thousands of microbial genomes shed light on interconnected biogeochemical processes in an aquifer system.</title>
        <authorList>
            <person name="Anantharaman K."/>
            <person name="Brown C.T."/>
            <person name="Hug L.A."/>
            <person name="Sharon I."/>
            <person name="Castelle C.J."/>
            <person name="Probst A.J."/>
            <person name="Thomas B.C."/>
            <person name="Singh A."/>
            <person name="Wilkins M.J."/>
            <person name="Karaoz U."/>
            <person name="Brodie E.L."/>
            <person name="Williams K.H."/>
            <person name="Hubbard S.S."/>
            <person name="Banfield J.F."/>
        </authorList>
    </citation>
    <scope>NUCLEOTIDE SEQUENCE [LARGE SCALE GENOMIC DNA]</scope>
</reference>
<dbReference type="EMBL" id="MFAE01000014">
    <property type="protein sequence ID" value="OGD66786.1"/>
    <property type="molecule type" value="Genomic_DNA"/>
</dbReference>
<dbReference type="SUPFAM" id="SSF56059">
    <property type="entry name" value="Glutathione synthetase ATP-binding domain-like"/>
    <property type="match status" value="1"/>
</dbReference>
<sequence length="338" mass="40307">MNNKIYLLIDYRDQFYFSTRYRGACIDINKLKANFKKAGFDLIIKNFHEINFRTENYTNEWVLYQSSEDPNLLYKSYIEDIVLALELQGAKLIPNFPYFRAHHNKVFMEILRDSMNIDEIKNIQSRGFGTFEEYSKSDLFKSNKLTIIKPGSGTRSSNIELLNTQSKKRKYAHKISRSFTFENFKLWVSKIKTGRRYTPMSNNRCKFIIQNFIPDLKGDYRILAYGDKYYCVYRENRKDDFRASGSGKLNFEITPPKGLLDYSKKIYEKFNTPFMSLDIGYRDGKFYLFEFQCLCLGQYTLEKSSFHYKQNNSSWKRVYEKPDLEREVTKTIIDFIKK</sequence>
<dbReference type="AlphaFoldDB" id="A0A1F5EHV9"/>
<evidence type="ECO:0000313" key="1">
    <source>
        <dbReference type="EMBL" id="OGD66786.1"/>
    </source>
</evidence>
<dbReference type="STRING" id="1797582.A2442_01525"/>
<protein>
    <recommendedName>
        <fullName evidence="3">ATP-grasp fold RimK-type domain-containing protein</fullName>
    </recommendedName>
</protein>
<name>A0A1F5EHV9_9BACT</name>
<comment type="caution">
    <text evidence="1">The sequence shown here is derived from an EMBL/GenBank/DDBJ whole genome shotgun (WGS) entry which is preliminary data.</text>
</comment>
<dbReference type="Gene3D" id="3.30.470.20">
    <property type="entry name" value="ATP-grasp fold, B domain"/>
    <property type="match status" value="1"/>
</dbReference>